<proteinExistence type="inferred from homology"/>
<evidence type="ECO:0000259" key="2">
    <source>
        <dbReference type="Pfam" id="PF01337"/>
    </source>
</evidence>
<feature type="domain" description="Barstar (barnase inhibitor)" evidence="2">
    <location>
        <begin position="6"/>
        <end position="85"/>
    </location>
</feature>
<dbReference type="Proteomes" id="UP000324029">
    <property type="component" value="Unassembled WGS sequence"/>
</dbReference>
<dbReference type="SUPFAM" id="SSF52038">
    <property type="entry name" value="Barstar-related"/>
    <property type="match status" value="1"/>
</dbReference>
<dbReference type="Pfam" id="PF01337">
    <property type="entry name" value="Barstar"/>
    <property type="match status" value="1"/>
</dbReference>
<evidence type="ECO:0000313" key="4">
    <source>
        <dbReference type="Proteomes" id="UP000324029"/>
    </source>
</evidence>
<dbReference type="InterPro" id="IPR035905">
    <property type="entry name" value="Barstar-like_sf"/>
</dbReference>
<sequence>MTRSSIIKIDLSRIQNPKELHATLCTSLNFPNWYGRNWDAFWDAISGLVEMPETLEFSGWDIFSEHLPHDAKMLRQCLAELAIHYPELASRVRY</sequence>
<reference evidence="3 4" key="1">
    <citation type="submission" date="2019-08" db="EMBL/GenBank/DDBJ databases">
        <title>Subclass B2 metallo-beta lactamase from Pseudomonas synxantha.</title>
        <authorList>
            <person name="Poirel L."/>
            <person name="Palmieri M."/>
            <person name="Masseron A."/>
            <person name="Perreten V."/>
            <person name="Nordman P."/>
        </authorList>
    </citation>
    <scope>NUCLEOTIDE SEQUENCE [LARGE SCALE GENOMIC DNA]</scope>
    <source>
        <strain evidence="3 4">MCP106</strain>
    </source>
</reference>
<evidence type="ECO:0000313" key="3">
    <source>
        <dbReference type="EMBL" id="TYK59297.1"/>
    </source>
</evidence>
<accession>A0A5D3GEB4</accession>
<organism evidence="3 4">
    <name type="scientific">Pseudomonas synxantha</name>
    <dbReference type="NCBI Taxonomy" id="47883"/>
    <lineage>
        <taxon>Bacteria</taxon>
        <taxon>Pseudomonadati</taxon>
        <taxon>Pseudomonadota</taxon>
        <taxon>Gammaproteobacteria</taxon>
        <taxon>Pseudomonadales</taxon>
        <taxon>Pseudomonadaceae</taxon>
        <taxon>Pseudomonas</taxon>
    </lineage>
</organism>
<evidence type="ECO:0000256" key="1">
    <source>
        <dbReference type="ARBA" id="ARBA00006845"/>
    </source>
</evidence>
<protein>
    <submittedName>
        <fullName evidence="3">Ribonuclease inhibitor</fullName>
    </submittedName>
</protein>
<dbReference type="AlphaFoldDB" id="A0A5D3GEB4"/>
<dbReference type="RefSeq" id="WP_148852692.1">
    <property type="nucleotide sequence ID" value="NZ_VSRO01000002.1"/>
</dbReference>
<reference evidence="3 4" key="2">
    <citation type="submission" date="2019-08" db="EMBL/GenBank/DDBJ databases">
        <authorList>
            <person name="Brilhante M."/>
            <person name="Perreten V."/>
        </authorList>
    </citation>
    <scope>NUCLEOTIDE SEQUENCE [LARGE SCALE GENOMIC DNA]</scope>
    <source>
        <strain evidence="3 4">MCP106</strain>
    </source>
</reference>
<dbReference type="Gene3D" id="3.30.370.10">
    <property type="entry name" value="Barstar-like"/>
    <property type="match status" value="1"/>
</dbReference>
<gene>
    <name evidence="3" type="ORF">FXO26_06645</name>
</gene>
<comment type="similarity">
    <text evidence="1">Belongs to the barstar family.</text>
</comment>
<dbReference type="CDD" id="cd05140">
    <property type="entry name" value="Barstar_AU1054-like"/>
    <property type="match status" value="1"/>
</dbReference>
<name>A0A5D3GEB4_9PSED</name>
<dbReference type="EMBL" id="VSRO01000002">
    <property type="protein sequence ID" value="TYK59297.1"/>
    <property type="molecule type" value="Genomic_DNA"/>
</dbReference>
<dbReference type="InterPro" id="IPR000468">
    <property type="entry name" value="Barstar"/>
</dbReference>
<comment type="caution">
    <text evidence="3">The sequence shown here is derived from an EMBL/GenBank/DDBJ whole genome shotgun (WGS) entry which is preliminary data.</text>
</comment>